<comment type="caution">
    <text evidence="2">The sequence shown here is derived from an EMBL/GenBank/DDBJ whole genome shotgun (WGS) entry which is preliminary data.</text>
</comment>
<feature type="region of interest" description="Disordered" evidence="1">
    <location>
        <begin position="36"/>
        <end position="111"/>
    </location>
</feature>
<evidence type="ECO:0000313" key="2">
    <source>
        <dbReference type="EMBL" id="MPC67440.1"/>
    </source>
</evidence>
<keyword evidence="3" id="KW-1185">Reference proteome</keyword>
<name>A0A5B7H5Q5_PORTR</name>
<organism evidence="2 3">
    <name type="scientific">Portunus trituberculatus</name>
    <name type="common">Swimming crab</name>
    <name type="synonym">Neptunus trituberculatus</name>
    <dbReference type="NCBI Taxonomy" id="210409"/>
    <lineage>
        <taxon>Eukaryota</taxon>
        <taxon>Metazoa</taxon>
        <taxon>Ecdysozoa</taxon>
        <taxon>Arthropoda</taxon>
        <taxon>Crustacea</taxon>
        <taxon>Multicrustacea</taxon>
        <taxon>Malacostraca</taxon>
        <taxon>Eumalacostraca</taxon>
        <taxon>Eucarida</taxon>
        <taxon>Decapoda</taxon>
        <taxon>Pleocyemata</taxon>
        <taxon>Brachyura</taxon>
        <taxon>Eubrachyura</taxon>
        <taxon>Portunoidea</taxon>
        <taxon>Portunidae</taxon>
        <taxon>Portuninae</taxon>
        <taxon>Portunus</taxon>
    </lineage>
</organism>
<evidence type="ECO:0000313" key="3">
    <source>
        <dbReference type="Proteomes" id="UP000324222"/>
    </source>
</evidence>
<dbReference type="AlphaFoldDB" id="A0A5B7H5Q5"/>
<reference evidence="2 3" key="1">
    <citation type="submission" date="2019-05" db="EMBL/GenBank/DDBJ databases">
        <title>Another draft genome of Portunus trituberculatus and its Hox gene families provides insights of decapod evolution.</title>
        <authorList>
            <person name="Jeong J.-H."/>
            <person name="Song I."/>
            <person name="Kim S."/>
            <person name="Choi T."/>
            <person name="Kim D."/>
            <person name="Ryu S."/>
            <person name="Kim W."/>
        </authorList>
    </citation>
    <scope>NUCLEOTIDE SEQUENCE [LARGE SCALE GENOMIC DNA]</scope>
    <source>
        <tissue evidence="2">Muscle</tissue>
    </source>
</reference>
<feature type="compositionally biased region" description="Basic and acidic residues" evidence="1">
    <location>
        <begin position="86"/>
        <end position="101"/>
    </location>
</feature>
<evidence type="ECO:0000256" key="1">
    <source>
        <dbReference type="SAM" id="MobiDB-lite"/>
    </source>
</evidence>
<gene>
    <name evidence="2" type="ORF">E2C01_061615</name>
</gene>
<protein>
    <submittedName>
        <fullName evidence="2">Uncharacterized protein</fullName>
    </submittedName>
</protein>
<dbReference type="Proteomes" id="UP000324222">
    <property type="component" value="Unassembled WGS sequence"/>
</dbReference>
<dbReference type="EMBL" id="VSRR010026248">
    <property type="protein sequence ID" value="MPC67440.1"/>
    <property type="molecule type" value="Genomic_DNA"/>
</dbReference>
<proteinExistence type="predicted"/>
<accession>A0A5B7H5Q5</accession>
<sequence length="111" mass="12156">MSPYQSAKDLNFLLKLRVGNTSLKVKQCLTGALRGRREVKRKPGQPGAAREVAQGRVSPYRQNSSPPPDTENDLLGMKSVGTVAEGETRPPAKQHEVHGRGEAQMIKKHIS</sequence>